<dbReference type="AlphaFoldDB" id="A0A1M4YCF4"/>
<keyword evidence="1" id="KW-0328">Glycosyltransferase</keyword>
<dbReference type="Proteomes" id="UP000184501">
    <property type="component" value="Unassembled WGS sequence"/>
</dbReference>
<dbReference type="PANTHER" id="PTHR45947">
    <property type="entry name" value="SULFOQUINOVOSYL TRANSFERASE SQD2"/>
    <property type="match status" value="1"/>
</dbReference>
<evidence type="ECO:0000259" key="4">
    <source>
        <dbReference type="Pfam" id="PF13439"/>
    </source>
</evidence>
<dbReference type="RefSeq" id="WP_073480574.1">
    <property type="nucleotide sequence ID" value="NZ_FQVN01000002.1"/>
</dbReference>
<evidence type="ECO:0000256" key="2">
    <source>
        <dbReference type="ARBA" id="ARBA00022679"/>
    </source>
</evidence>
<evidence type="ECO:0000313" key="6">
    <source>
        <dbReference type="Proteomes" id="UP000184501"/>
    </source>
</evidence>
<feature type="domain" description="Glycosyltransferase subfamily 4-like N-terminal" evidence="4">
    <location>
        <begin position="30"/>
        <end position="198"/>
    </location>
</feature>
<evidence type="ECO:0000313" key="5">
    <source>
        <dbReference type="EMBL" id="SHF03226.1"/>
    </source>
</evidence>
<reference evidence="5 6" key="1">
    <citation type="submission" date="2016-11" db="EMBL/GenBank/DDBJ databases">
        <authorList>
            <person name="Jaros S."/>
            <person name="Januszkiewicz K."/>
            <person name="Wedrychowicz H."/>
        </authorList>
    </citation>
    <scope>NUCLEOTIDE SEQUENCE [LARGE SCALE GENOMIC DNA]</scope>
    <source>
        <strain evidence="5 6">DSM 44523</strain>
    </source>
</reference>
<keyword evidence="2 5" id="KW-0808">Transferase</keyword>
<feature type="domain" description="Glycosyl transferase family 1" evidence="3">
    <location>
        <begin position="213"/>
        <end position="367"/>
    </location>
</feature>
<dbReference type="InterPro" id="IPR050194">
    <property type="entry name" value="Glycosyltransferase_grp1"/>
</dbReference>
<dbReference type="STRING" id="2017.SAMN05444320_102307"/>
<evidence type="ECO:0000259" key="3">
    <source>
        <dbReference type="Pfam" id="PF00534"/>
    </source>
</evidence>
<dbReference type="Pfam" id="PF13439">
    <property type="entry name" value="Glyco_transf_4"/>
    <property type="match status" value="1"/>
</dbReference>
<dbReference type="InterPro" id="IPR028098">
    <property type="entry name" value="Glyco_trans_4-like_N"/>
</dbReference>
<sequence>MRDPMRVLRLSSVFEPAPAGALPPPRFDPVGGMQTHTGELTRALDALGVWQTVVTTGPPGGVRCSSFGRHAALVRLGARFPVFRQCYAVPAARVVHRLAARADLVHAHLGEDIAIVPLALSAAWRHRLPLVLTVHSSMRHTLPISGARSAVLRVLGGTLERYGERRAQAVITLTTRLARLLAAHGVPADRLHVIPSGVRRALFHSADGAHLVDVPRPRVLFLGRLHRQKGVADLVRALALVPSAHLVLAGDGPERARLSRLAGVLGLAHRVRFLGFVPHDQVPALLRDVDLLVMPSRYEELGTALVEARHVGVPVVATRVGGIPDVVRDGVDGLLVPPGDIVALAGALQRLVDDPVLADVLASRARRRAASYTWDSLAERVLDVYQRVVREYEPARRGSR</sequence>
<name>A0A1M4YCF4_STRHI</name>
<dbReference type="Pfam" id="PF00534">
    <property type="entry name" value="Glycos_transf_1"/>
    <property type="match status" value="1"/>
</dbReference>
<accession>A0A1M4YCF4</accession>
<dbReference type="GO" id="GO:1901137">
    <property type="term" value="P:carbohydrate derivative biosynthetic process"/>
    <property type="evidence" value="ECO:0007669"/>
    <property type="project" value="UniProtKB-ARBA"/>
</dbReference>
<organism evidence="5 6">
    <name type="scientific">Streptoalloteichus hindustanus</name>
    <dbReference type="NCBI Taxonomy" id="2017"/>
    <lineage>
        <taxon>Bacteria</taxon>
        <taxon>Bacillati</taxon>
        <taxon>Actinomycetota</taxon>
        <taxon>Actinomycetes</taxon>
        <taxon>Pseudonocardiales</taxon>
        <taxon>Pseudonocardiaceae</taxon>
        <taxon>Streptoalloteichus</taxon>
    </lineage>
</organism>
<keyword evidence="6" id="KW-1185">Reference proteome</keyword>
<dbReference type="OrthoDB" id="9809227at2"/>
<dbReference type="SUPFAM" id="SSF53756">
    <property type="entry name" value="UDP-Glycosyltransferase/glycogen phosphorylase"/>
    <property type="match status" value="1"/>
</dbReference>
<dbReference type="PANTHER" id="PTHR45947:SF3">
    <property type="entry name" value="SULFOQUINOVOSYL TRANSFERASE SQD2"/>
    <property type="match status" value="1"/>
</dbReference>
<dbReference type="GO" id="GO:0016757">
    <property type="term" value="F:glycosyltransferase activity"/>
    <property type="evidence" value="ECO:0007669"/>
    <property type="project" value="UniProtKB-KW"/>
</dbReference>
<dbReference type="Gene3D" id="3.40.50.2000">
    <property type="entry name" value="Glycogen Phosphorylase B"/>
    <property type="match status" value="2"/>
</dbReference>
<evidence type="ECO:0000256" key="1">
    <source>
        <dbReference type="ARBA" id="ARBA00022676"/>
    </source>
</evidence>
<proteinExistence type="predicted"/>
<protein>
    <submittedName>
        <fullName evidence="5">Glycosyltransferase involved in cell wall bisynthesis</fullName>
    </submittedName>
</protein>
<dbReference type="EMBL" id="FQVN01000002">
    <property type="protein sequence ID" value="SHF03226.1"/>
    <property type="molecule type" value="Genomic_DNA"/>
</dbReference>
<gene>
    <name evidence="5" type="ORF">SAMN05444320_102307</name>
</gene>
<dbReference type="InterPro" id="IPR001296">
    <property type="entry name" value="Glyco_trans_1"/>
</dbReference>